<name>A0A811RSP9_9POAL</name>
<evidence type="ECO:0000313" key="3">
    <source>
        <dbReference type="Proteomes" id="UP000604825"/>
    </source>
</evidence>
<keyword evidence="3" id="KW-1185">Reference proteome</keyword>
<dbReference type="SMART" id="SM00256">
    <property type="entry name" value="FBOX"/>
    <property type="match status" value="1"/>
</dbReference>
<sequence>MGWSRASQLRLFPPIEKWAISRLVDRWRRRRTLGGRVEREPSPAAASAWSRCLAERESGTGGVMEPKRAAAAEDRLSSLPAELQEEILVRLDLRDAVRTSVLSRAWRDLWKSLSVISLSFPLGTHPSVVDSVLRPYIGPRVSLFNICVDDASAGRIDDWLVALSRCSVEFIHMSGQLSSDYFNLHSSIFSFGGPMSLRLVCCNIPTLPIGFASFPALQKLDLNSVDFPANGENQLEAIIRRSPLLHALDISDVFIPDDCPDSVIEAPYLRSLTIYSAYDHGWRIGELPCLEDADINVSLCPRHEHDYGDFLARFAQVQKLTLFLPVNNVEIPYTLPLTFSNLKNLKLSMDFTEMHPILFMFTLLRSCHNLENLEMKSFEGNWEFLNALWSDDMCANLQTVRMIYVHWLPKQISFMKLILSKARLLHTLYVDKCPDVFDDPKIDLLQCKRASAQAHVLFEGTDYAPHSSFHLGHRSRMHGFGWLLVEIRNLYFQGLVQQY</sequence>
<evidence type="ECO:0000259" key="1">
    <source>
        <dbReference type="PROSITE" id="PS50181"/>
    </source>
</evidence>
<dbReference type="Pfam" id="PF00646">
    <property type="entry name" value="F-box"/>
    <property type="match status" value="1"/>
</dbReference>
<evidence type="ECO:0000313" key="2">
    <source>
        <dbReference type="EMBL" id="CAD6332837.1"/>
    </source>
</evidence>
<dbReference type="SUPFAM" id="SSF52047">
    <property type="entry name" value="RNI-like"/>
    <property type="match status" value="1"/>
</dbReference>
<dbReference type="PANTHER" id="PTHR31900">
    <property type="entry name" value="F-BOX/RNI SUPERFAMILY PROTEIN-RELATED"/>
    <property type="match status" value="1"/>
</dbReference>
<dbReference type="InterPro" id="IPR050232">
    <property type="entry name" value="FBL13/AtMIF1-like"/>
</dbReference>
<dbReference type="Proteomes" id="UP000604825">
    <property type="component" value="Unassembled WGS sequence"/>
</dbReference>
<feature type="domain" description="F-box" evidence="1">
    <location>
        <begin position="73"/>
        <end position="109"/>
    </location>
</feature>
<proteinExistence type="predicted"/>
<protein>
    <recommendedName>
        <fullName evidence="1">F-box domain-containing protein</fullName>
    </recommendedName>
</protein>
<dbReference type="Pfam" id="PF24758">
    <property type="entry name" value="LRR_At5g56370"/>
    <property type="match status" value="1"/>
</dbReference>
<dbReference type="InterPro" id="IPR001810">
    <property type="entry name" value="F-box_dom"/>
</dbReference>
<dbReference type="EMBL" id="CAJGYO010000017">
    <property type="protein sequence ID" value="CAD6332837.1"/>
    <property type="molecule type" value="Genomic_DNA"/>
</dbReference>
<dbReference type="InterPro" id="IPR032675">
    <property type="entry name" value="LRR_dom_sf"/>
</dbReference>
<organism evidence="2 3">
    <name type="scientific">Miscanthus lutarioriparius</name>
    <dbReference type="NCBI Taxonomy" id="422564"/>
    <lineage>
        <taxon>Eukaryota</taxon>
        <taxon>Viridiplantae</taxon>
        <taxon>Streptophyta</taxon>
        <taxon>Embryophyta</taxon>
        <taxon>Tracheophyta</taxon>
        <taxon>Spermatophyta</taxon>
        <taxon>Magnoliopsida</taxon>
        <taxon>Liliopsida</taxon>
        <taxon>Poales</taxon>
        <taxon>Poaceae</taxon>
        <taxon>PACMAD clade</taxon>
        <taxon>Panicoideae</taxon>
        <taxon>Andropogonodae</taxon>
        <taxon>Andropogoneae</taxon>
        <taxon>Saccharinae</taxon>
        <taxon>Miscanthus</taxon>
    </lineage>
</organism>
<dbReference type="AlphaFoldDB" id="A0A811RSP9"/>
<dbReference type="OrthoDB" id="1155922at2759"/>
<dbReference type="InterPro" id="IPR055411">
    <property type="entry name" value="LRR_FXL15/At3g58940/PEG3-like"/>
</dbReference>
<dbReference type="PROSITE" id="PS50181">
    <property type="entry name" value="FBOX"/>
    <property type="match status" value="1"/>
</dbReference>
<dbReference type="Gene3D" id="3.80.10.10">
    <property type="entry name" value="Ribonuclease Inhibitor"/>
    <property type="match status" value="1"/>
</dbReference>
<dbReference type="InterPro" id="IPR036047">
    <property type="entry name" value="F-box-like_dom_sf"/>
</dbReference>
<dbReference type="SUPFAM" id="SSF81383">
    <property type="entry name" value="F-box domain"/>
    <property type="match status" value="1"/>
</dbReference>
<dbReference type="PANTHER" id="PTHR31900:SF30">
    <property type="entry name" value="SUPERFAMILY PROTEIN, PUTATIVE-RELATED"/>
    <property type="match status" value="1"/>
</dbReference>
<reference evidence="2" key="1">
    <citation type="submission" date="2020-10" db="EMBL/GenBank/DDBJ databases">
        <authorList>
            <person name="Han B."/>
            <person name="Lu T."/>
            <person name="Zhao Q."/>
            <person name="Huang X."/>
            <person name="Zhao Y."/>
        </authorList>
    </citation>
    <scope>NUCLEOTIDE SEQUENCE</scope>
</reference>
<comment type="caution">
    <text evidence="2">The sequence shown here is derived from an EMBL/GenBank/DDBJ whole genome shotgun (WGS) entry which is preliminary data.</text>
</comment>
<accession>A0A811RSP9</accession>
<gene>
    <name evidence="2" type="ORF">NCGR_LOCUS56935</name>
</gene>
<dbReference type="Gene3D" id="1.20.1280.50">
    <property type="match status" value="1"/>
</dbReference>